<accession>V8QQT9</accession>
<dbReference type="PATRIC" id="fig|1424334.3.peg.3833"/>
<gene>
    <name evidence="1" type="ORF">W822_19080</name>
</gene>
<evidence type="ECO:0000313" key="2">
    <source>
        <dbReference type="Proteomes" id="UP000018733"/>
    </source>
</evidence>
<name>V8QQT9_9BURK</name>
<proteinExistence type="predicted"/>
<dbReference type="HOGENOM" id="CLU_216677_0_0_4"/>
<keyword evidence="2" id="KW-1185">Reference proteome</keyword>
<reference evidence="1 2" key="1">
    <citation type="journal article" date="2014" name="Genome Announc.">
        <title>Draft Genome Sequence of Advenella kashmirensis Strain W13003, a Polycyclic Aromatic Hydrocarbon-Degrading Bacterium.</title>
        <authorList>
            <person name="Wang X."/>
            <person name="Jin D."/>
            <person name="Zhou L."/>
            <person name="Wu L."/>
            <person name="An W."/>
            <person name="Zhao L."/>
        </authorList>
    </citation>
    <scope>NUCLEOTIDE SEQUENCE [LARGE SCALE GENOMIC DNA]</scope>
    <source>
        <strain evidence="1 2">W13003</strain>
    </source>
</reference>
<protein>
    <submittedName>
        <fullName evidence="1">Uncharacterized protein</fullName>
    </submittedName>
</protein>
<dbReference type="AlphaFoldDB" id="V8QQT9"/>
<organism evidence="1 2">
    <name type="scientific">Advenella kashmirensis W13003</name>
    <dbReference type="NCBI Taxonomy" id="1424334"/>
    <lineage>
        <taxon>Bacteria</taxon>
        <taxon>Pseudomonadati</taxon>
        <taxon>Pseudomonadota</taxon>
        <taxon>Betaproteobacteria</taxon>
        <taxon>Burkholderiales</taxon>
        <taxon>Alcaligenaceae</taxon>
    </lineage>
</organism>
<evidence type="ECO:0000313" key="1">
    <source>
        <dbReference type="EMBL" id="ETF01354.1"/>
    </source>
</evidence>
<dbReference type="EMBL" id="AYXT01000012">
    <property type="protein sequence ID" value="ETF01354.1"/>
    <property type="molecule type" value="Genomic_DNA"/>
</dbReference>
<comment type="caution">
    <text evidence="1">The sequence shown here is derived from an EMBL/GenBank/DDBJ whole genome shotgun (WGS) entry which is preliminary data.</text>
</comment>
<sequence length="37" mass="4153">MDNIDFDAIEKKNAELINKLDENVPEVDNDCGDACKI</sequence>
<dbReference type="Proteomes" id="UP000018733">
    <property type="component" value="Unassembled WGS sequence"/>
</dbReference>